<dbReference type="Proteomes" id="UP000216113">
    <property type="component" value="Unassembled WGS sequence"/>
</dbReference>
<dbReference type="AlphaFoldDB" id="A0A266LN13"/>
<evidence type="ECO:0000313" key="1">
    <source>
        <dbReference type="EMBL" id="OZY39421.1"/>
    </source>
</evidence>
<protein>
    <submittedName>
        <fullName evidence="1">Uncharacterized protein</fullName>
    </submittedName>
</protein>
<sequence>MKRTILGMTQAGEPLILEALKALCLYREAKASGRPQEEIDRLQILAESLVQAVTDYQLLAVGDDSIMLH</sequence>
<comment type="caution">
    <text evidence="1">The sequence shown here is derived from an EMBL/GenBank/DDBJ whole genome shotgun (WGS) entry which is preliminary data.</text>
</comment>
<dbReference type="EMBL" id="NQKL01000029">
    <property type="protein sequence ID" value="OZY39421.1"/>
    <property type="molecule type" value="Genomic_DNA"/>
</dbReference>
<name>A0A266LN13_PSEFR</name>
<proteinExistence type="predicted"/>
<organism evidence="1 2">
    <name type="scientific">Pseudomonas fragi</name>
    <dbReference type="NCBI Taxonomy" id="296"/>
    <lineage>
        <taxon>Bacteria</taxon>
        <taxon>Pseudomonadati</taxon>
        <taxon>Pseudomonadota</taxon>
        <taxon>Gammaproteobacteria</taxon>
        <taxon>Pseudomonadales</taxon>
        <taxon>Pseudomonadaceae</taxon>
        <taxon>Pseudomonas</taxon>
    </lineage>
</organism>
<reference evidence="1 2" key="1">
    <citation type="submission" date="2017-08" db="EMBL/GenBank/DDBJ databases">
        <title>Genomic and metabolic characterisation of spoilage-associated Pseudomonas species.</title>
        <authorList>
            <person name="Stanborough T."/>
            <person name="Fegan N."/>
            <person name="Powell S.M."/>
            <person name="Singh T."/>
            <person name="Tamplin M.L."/>
            <person name="Chandry P.S."/>
        </authorList>
    </citation>
    <scope>NUCLEOTIDE SEQUENCE [LARGE SCALE GENOMIC DNA]</scope>
    <source>
        <strain evidence="1 2">F1820</strain>
    </source>
</reference>
<evidence type="ECO:0000313" key="2">
    <source>
        <dbReference type="Proteomes" id="UP000216113"/>
    </source>
</evidence>
<dbReference type="RefSeq" id="WP_095031135.1">
    <property type="nucleotide sequence ID" value="NZ_NQKL01000029.1"/>
</dbReference>
<accession>A0A266LN13</accession>
<gene>
    <name evidence="1" type="ORF">CJF43_23185</name>
</gene>